<dbReference type="EMBL" id="VOKX01000129">
    <property type="protein sequence ID" value="KAB7833736.1"/>
    <property type="molecule type" value="Genomic_DNA"/>
</dbReference>
<name>A0A5N5VYJ5_STRMB</name>
<feature type="region of interest" description="Disordered" evidence="1">
    <location>
        <begin position="97"/>
        <end position="118"/>
    </location>
</feature>
<gene>
    <name evidence="2" type="ORF">FRZ00_32430</name>
</gene>
<reference evidence="2 3" key="1">
    <citation type="journal article" date="2019" name="Microb. Cell Fact.">
        <title>Exploring novel herbicidin analogues by transcriptional regulator overexpression and MS/MS molecular networking.</title>
        <authorList>
            <person name="Shi Y."/>
            <person name="Gu R."/>
            <person name="Li Y."/>
            <person name="Wang X."/>
            <person name="Ren W."/>
            <person name="Li X."/>
            <person name="Wang L."/>
            <person name="Xie Y."/>
            <person name="Hong B."/>
        </authorList>
    </citation>
    <scope>NUCLEOTIDE SEQUENCE [LARGE SCALE GENOMIC DNA]</scope>
    <source>
        <strain evidence="2 3">US-43</strain>
    </source>
</reference>
<feature type="compositionally biased region" description="Low complexity" evidence="1">
    <location>
        <begin position="27"/>
        <end position="47"/>
    </location>
</feature>
<dbReference type="AlphaFoldDB" id="A0A5N5VYJ5"/>
<evidence type="ECO:0000256" key="1">
    <source>
        <dbReference type="SAM" id="MobiDB-lite"/>
    </source>
</evidence>
<keyword evidence="3" id="KW-1185">Reference proteome</keyword>
<feature type="region of interest" description="Disordered" evidence="1">
    <location>
        <begin position="1"/>
        <end position="65"/>
    </location>
</feature>
<comment type="caution">
    <text evidence="2">The sequence shown here is derived from an EMBL/GenBank/DDBJ whole genome shotgun (WGS) entry which is preliminary data.</text>
</comment>
<accession>A0A5N5VYJ5</accession>
<dbReference type="OrthoDB" id="3873239at2"/>
<protein>
    <submittedName>
        <fullName evidence="2">Uncharacterized protein</fullName>
    </submittedName>
</protein>
<proteinExistence type="predicted"/>
<evidence type="ECO:0000313" key="3">
    <source>
        <dbReference type="Proteomes" id="UP000327000"/>
    </source>
</evidence>
<evidence type="ECO:0000313" key="2">
    <source>
        <dbReference type="EMBL" id="KAB7833736.1"/>
    </source>
</evidence>
<feature type="compositionally biased region" description="Gly residues" evidence="1">
    <location>
        <begin position="15"/>
        <end position="26"/>
    </location>
</feature>
<organism evidence="2 3">
    <name type="scientific">Streptomyces mobaraensis</name>
    <name type="common">Streptoverticillium mobaraense</name>
    <dbReference type="NCBI Taxonomy" id="35621"/>
    <lineage>
        <taxon>Bacteria</taxon>
        <taxon>Bacillati</taxon>
        <taxon>Actinomycetota</taxon>
        <taxon>Actinomycetes</taxon>
        <taxon>Kitasatosporales</taxon>
        <taxon>Streptomycetaceae</taxon>
        <taxon>Streptomyces</taxon>
    </lineage>
</organism>
<dbReference type="RefSeq" id="WP_152265983.1">
    <property type="nucleotide sequence ID" value="NZ_JBFADJ010000082.1"/>
</dbReference>
<sequence>MSEEAVSEEAMSGEAGAGEAGAGEAGAGVLPADEGEAAGAAEAAGPAGPRPLGVDRTPTGHPGVDAHLARLADADHLAADGHLAVYEDVHQGLRSALAALDERPDRPPVPTRPYDNRS</sequence>
<dbReference type="Proteomes" id="UP000327000">
    <property type="component" value="Unassembled WGS sequence"/>
</dbReference>